<keyword evidence="3" id="KW-1185">Reference proteome</keyword>
<evidence type="ECO:0000313" key="2">
    <source>
        <dbReference type="EMBL" id="PBK05902.1"/>
    </source>
</evidence>
<dbReference type="Proteomes" id="UP000242313">
    <property type="component" value="Unassembled WGS sequence"/>
</dbReference>
<gene>
    <name evidence="2" type="ORF">CNQ84_00540</name>
</gene>
<dbReference type="EMBL" id="NTMR01000002">
    <property type="protein sequence ID" value="PBK05902.1"/>
    <property type="molecule type" value="Genomic_DNA"/>
</dbReference>
<sequence>MLNAYPLNAVPLNGLAPSGAPAATVIEPGSSFAWTVTVTLGGADVSDKLQTSIRVACPRDGDTVASFTLWMDDAPIDVGALAGQAVTVDFHVMGDPVVTARLFTGYLVQPVFDVFTRQLACEATTRLADTFESMELDQIDLQVGGYWSPDVFEEVAGRSRWEYAQERISTRQAGLGVDRHGTPRITPWQPASISYEFADGSVMYGSVEVSLAVLTDTINTYELELDYRYTRYRQRNRNYSWEHPDAPFTAWRTDTTELPDVDMIVQATEAAGWFVRSANYTRLPPTNTELNPPWYNIHTDLLLGADWSAAIRWTQRAVEQYRLTFVVEAAVDGVGPVVERDRIVLDTDSDNDRNWEGSRPTSPILNNGDPLESLPVRDQARLDAALQVGIARAAASVIKAQRGNLVSWDIPLAHALGVDAGQGLRLINRNAVVTGAAEQVIDELNLETGAAIRTIEISTSRGAADAISDALAIPVPPEFVDEPMVPSPGALPTQLGFRSTAPEYDEELPGFAGNYSVPDANENTLERYPRRFIVDTPEIPASWRDEITAEQAVTYRLAPPIDQLEL</sequence>
<protein>
    <submittedName>
        <fullName evidence="2">Uncharacterized protein</fullName>
    </submittedName>
</protein>
<evidence type="ECO:0000313" key="3">
    <source>
        <dbReference type="Proteomes" id="UP000242313"/>
    </source>
</evidence>
<proteinExistence type="predicted"/>
<dbReference type="AlphaFoldDB" id="A0A2A3MM83"/>
<organism evidence="2 3">
    <name type="scientific">Pseudomonas abyssi</name>
    <dbReference type="NCBI Taxonomy" id="170540"/>
    <lineage>
        <taxon>Bacteria</taxon>
        <taxon>Pseudomonadati</taxon>
        <taxon>Pseudomonadota</taxon>
        <taxon>Gammaproteobacteria</taxon>
        <taxon>Pseudomonadales</taxon>
        <taxon>Pseudomonadaceae</taxon>
        <taxon>Pseudomonas</taxon>
    </lineage>
</organism>
<evidence type="ECO:0000256" key="1">
    <source>
        <dbReference type="SAM" id="MobiDB-lite"/>
    </source>
</evidence>
<dbReference type="RefSeq" id="WP_096002978.1">
    <property type="nucleotide sequence ID" value="NZ_NTMR01000002.1"/>
</dbReference>
<accession>A0A2A3MM83</accession>
<reference evidence="2 3" key="1">
    <citation type="submission" date="2017-09" db="EMBL/GenBank/DDBJ databases">
        <title>Pseudomonas abyssi sp. nov. isolated from Abyssopelagic Water.</title>
        <authorList>
            <person name="Wei Y."/>
        </authorList>
    </citation>
    <scope>NUCLEOTIDE SEQUENCE [LARGE SCALE GENOMIC DNA]</scope>
    <source>
        <strain evidence="2 3">MT5</strain>
    </source>
</reference>
<name>A0A2A3MM83_9PSED</name>
<feature type="region of interest" description="Disordered" evidence="1">
    <location>
        <begin position="349"/>
        <end position="370"/>
    </location>
</feature>
<comment type="caution">
    <text evidence="2">The sequence shown here is derived from an EMBL/GenBank/DDBJ whole genome shotgun (WGS) entry which is preliminary data.</text>
</comment>